<sequence>MNIPCFFIPILVGLISAILGYLLGKMTTEGNHLNLKSKLKASEDENERLNYQLYLLQKENSADKTNNLQIELNECMSKNNTLQAEIDDLKSKHSIHSFVSPTEEIIPFNAELASSVYRKKIKQDDLKIVEGIGPKIEELYHKAGIKTWKELSETSVEKSKEILIEAGEIYIIHNPSTWAKQALLAYQGKWQELKDWQDDLNAGKE</sequence>
<keyword evidence="1" id="KW-0175">Coiled coil</keyword>
<feature type="transmembrane region" description="Helical" evidence="2">
    <location>
        <begin position="6"/>
        <end position="24"/>
    </location>
</feature>
<keyword evidence="4" id="KW-1185">Reference proteome</keyword>
<gene>
    <name evidence="3" type="ORF">GCM10023230_16550</name>
</gene>
<reference evidence="4" key="1">
    <citation type="journal article" date="2019" name="Int. J. Syst. Evol. Microbiol.">
        <title>The Global Catalogue of Microorganisms (GCM) 10K type strain sequencing project: providing services to taxonomists for standard genome sequencing and annotation.</title>
        <authorList>
            <consortium name="The Broad Institute Genomics Platform"/>
            <consortium name="The Broad Institute Genome Sequencing Center for Infectious Disease"/>
            <person name="Wu L."/>
            <person name="Ma J."/>
        </authorList>
    </citation>
    <scope>NUCLEOTIDE SEQUENCE [LARGE SCALE GENOMIC DNA]</scope>
    <source>
        <strain evidence="4">JCM 18198</strain>
    </source>
</reference>
<name>A0ABP8ZW97_9FLAO</name>
<feature type="coiled-coil region" evidence="1">
    <location>
        <begin position="32"/>
        <end position="92"/>
    </location>
</feature>
<proteinExistence type="predicted"/>
<accession>A0ABP8ZW97</accession>
<dbReference type="RefSeq" id="WP_264541967.1">
    <property type="nucleotide sequence ID" value="NZ_BAABIP010000015.1"/>
</dbReference>
<evidence type="ECO:0000313" key="4">
    <source>
        <dbReference type="Proteomes" id="UP001500141"/>
    </source>
</evidence>
<evidence type="ECO:0000313" key="3">
    <source>
        <dbReference type="EMBL" id="GAA4767480.1"/>
    </source>
</evidence>
<keyword evidence="2" id="KW-0472">Membrane</keyword>
<evidence type="ECO:0008006" key="5">
    <source>
        <dbReference type="Google" id="ProtNLM"/>
    </source>
</evidence>
<dbReference type="Proteomes" id="UP001500141">
    <property type="component" value="Unassembled WGS sequence"/>
</dbReference>
<organism evidence="3 4">
    <name type="scientific">Flavobacterium hankyongi</name>
    <dbReference type="NCBI Taxonomy" id="1176532"/>
    <lineage>
        <taxon>Bacteria</taxon>
        <taxon>Pseudomonadati</taxon>
        <taxon>Bacteroidota</taxon>
        <taxon>Flavobacteriia</taxon>
        <taxon>Flavobacteriales</taxon>
        <taxon>Flavobacteriaceae</taxon>
        <taxon>Flavobacterium</taxon>
    </lineage>
</organism>
<protein>
    <recommendedName>
        <fullName evidence="5">DUF4332 domain-containing protein</fullName>
    </recommendedName>
</protein>
<keyword evidence="2" id="KW-1133">Transmembrane helix</keyword>
<evidence type="ECO:0000256" key="1">
    <source>
        <dbReference type="SAM" id="Coils"/>
    </source>
</evidence>
<keyword evidence="2" id="KW-0812">Transmembrane</keyword>
<dbReference type="EMBL" id="BAABIP010000015">
    <property type="protein sequence ID" value="GAA4767480.1"/>
    <property type="molecule type" value="Genomic_DNA"/>
</dbReference>
<evidence type="ECO:0000256" key="2">
    <source>
        <dbReference type="SAM" id="Phobius"/>
    </source>
</evidence>
<comment type="caution">
    <text evidence="3">The sequence shown here is derived from an EMBL/GenBank/DDBJ whole genome shotgun (WGS) entry which is preliminary data.</text>
</comment>